<dbReference type="Proteomes" id="UP000324222">
    <property type="component" value="Unassembled WGS sequence"/>
</dbReference>
<dbReference type="AlphaFoldDB" id="A0A5B7EBN6"/>
<proteinExistence type="predicted"/>
<reference evidence="1 2" key="1">
    <citation type="submission" date="2019-05" db="EMBL/GenBank/DDBJ databases">
        <title>Another draft genome of Portunus trituberculatus and its Hox gene families provides insights of decapod evolution.</title>
        <authorList>
            <person name="Jeong J.-H."/>
            <person name="Song I."/>
            <person name="Kim S."/>
            <person name="Choi T."/>
            <person name="Kim D."/>
            <person name="Ryu S."/>
            <person name="Kim W."/>
        </authorList>
    </citation>
    <scope>NUCLEOTIDE SEQUENCE [LARGE SCALE GENOMIC DNA]</scope>
    <source>
        <tissue evidence="1">Muscle</tissue>
    </source>
</reference>
<organism evidence="1 2">
    <name type="scientific">Portunus trituberculatus</name>
    <name type="common">Swimming crab</name>
    <name type="synonym">Neptunus trituberculatus</name>
    <dbReference type="NCBI Taxonomy" id="210409"/>
    <lineage>
        <taxon>Eukaryota</taxon>
        <taxon>Metazoa</taxon>
        <taxon>Ecdysozoa</taxon>
        <taxon>Arthropoda</taxon>
        <taxon>Crustacea</taxon>
        <taxon>Multicrustacea</taxon>
        <taxon>Malacostraca</taxon>
        <taxon>Eumalacostraca</taxon>
        <taxon>Eucarida</taxon>
        <taxon>Decapoda</taxon>
        <taxon>Pleocyemata</taxon>
        <taxon>Brachyura</taxon>
        <taxon>Eubrachyura</taxon>
        <taxon>Portunoidea</taxon>
        <taxon>Portunidae</taxon>
        <taxon>Portuninae</taxon>
        <taxon>Portunus</taxon>
    </lineage>
</organism>
<accession>A0A5B7EBN6</accession>
<evidence type="ECO:0000313" key="2">
    <source>
        <dbReference type="Proteomes" id="UP000324222"/>
    </source>
</evidence>
<evidence type="ECO:0000313" key="1">
    <source>
        <dbReference type="EMBL" id="MPC30383.1"/>
    </source>
</evidence>
<protein>
    <submittedName>
        <fullName evidence="1">Uncharacterized protein</fullName>
    </submittedName>
</protein>
<gene>
    <name evidence="1" type="ORF">E2C01_023645</name>
</gene>
<keyword evidence="2" id="KW-1185">Reference proteome</keyword>
<dbReference type="EMBL" id="VSRR010002244">
    <property type="protein sequence ID" value="MPC30383.1"/>
    <property type="molecule type" value="Genomic_DNA"/>
</dbReference>
<comment type="caution">
    <text evidence="1">The sequence shown here is derived from an EMBL/GenBank/DDBJ whole genome shotgun (WGS) entry which is preliminary data.</text>
</comment>
<name>A0A5B7EBN6_PORTR</name>
<sequence>MKLLKQAPFVTLKLLSESTVSNKIFEDMPGFSTRVQYSDSYRRQHNERLALYTHRLTVLDNESSVRQLIDRCNTVSNMLASYLDIS</sequence>